<dbReference type="AlphaFoldDB" id="A0A444IZE0"/>
<accession>A0A444IZE0</accession>
<evidence type="ECO:0000313" key="1">
    <source>
        <dbReference type="EMBL" id="RWX46277.1"/>
    </source>
</evidence>
<dbReference type="EMBL" id="MTKP01000288">
    <property type="protein sequence ID" value="RWX46277.1"/>
    <property type="molecule type" value="Genomic_DNA"/>
</dbReference>
<dbReference type="Proteomes" id="UP000288086">
    <property type="component" value="Unassembled WGS sequence"/>
</dbReference>
<protein>
    <submittedName>
        <fullName evidence="1">Uncharacterized protein</fullName>
    </submittedName>
</protein>
<gene>
    <name evidence="1" type="ORF">VT98_12882</name>
</gene>
<reference evidence="1 2" key="1">
    <citation type="submission" date="2017-01" db="EMBL/GenBank/DDBJ databases">
        <title>The cable genome- insights into the physiology and evolution of filamentous bacteria capable of sulfide oxidation via long distance electron transfer.</title>
        <authorList>
            <person name="Schreiber L."/>
            <person name="Bjerg J.T."/>
            <person name="Boggild A."/>
            <person name="Van De Vossenberg J."/>
            <person name="Meysman F."/>
            <person name="Nielsen L.P."/>
            <person name="Schramm A."/>
            <person name="Kjeldsen K.U."/>
        </authorList>
    </citation>
    <scope>NUCLEOTIDE SEQUENCE [LARGE SCALE GENOMIC DNA]</scope>
    <source>
        <strain evidence="1">A1</strain>
    </source>
</reference>
<sequence>MQEISRIIQFDWDAGGRLKLDVETTKDDEDRYTIQAKVDIADYQFSMKNKKVLPVHQFRFNGKLVAPGHFPEAKAEAADLTFDLSSWAGELKGSLTGVYRDQGQVMAHYQLDSDVLMARVTELLHRFNALEQETSIGGDMKLRTSGYTEKDKLVVSTLDSRIKKFILYRQGKILQDSDFALFTTKPEPTPNVEEAVRPLEKADSKDAFFSRVGGIT</sequence>
<keyword evidence="2" id="KW-1185">Reference proteome</keyword>
<proteinExistence type="predicted"/>
<name>A0A444IZE0_9BACT</name>
<organism evidence="1 2">
    <name type="scientific">Candidatus Electrothrix communis</name>
    <dbReference type="NCBI Taxonomy" id="1859133"/>
    <lineage>
        <taxon>Bacteria</taxon>
        <taxon>Pseudomonadati</taxon>
        <taxon>Thermodesulfobacteriota</taxon>
        <taxon>Desulfobulbia</taxon>
        <taxon>Desulfobulbales</taxon>
        <taxon>Desulfobulbaceae</taxon>
        <taxon>Candidatus Electrothrix</taxon>
    </lineage>
</organism>
<comment type="caution">
    <text evidence="1">The sequence shown here is derived from an EMBL/GenBank/DDBJ whole genome shotgun (WGS) entry which is preliminary data.</text>
</comment>
<evidence type="ECO:0000313" key="2">
    <source>
        <dbReference type="Proteomes" id="UP000288086"/>
    </source>
</evidence>